<name>A0A803R8A9_CANSA</name>
<feature type="compositionally biased region" description="Low complexity" evidence="1">
    <location>
        <begin position="1"/>
        <end position="12"/>
    </location>
</feature>
<evidence type="ECO:0000313" key="3">
    <source>
        <dbReference type="Proteomes" id="UP000596661"/>
    </source>
</evidence>
<accession>A0A803R8A9</accession>
<dbReference type="PANTHER" id="PTHR35167:SF3">
    <property type="entry name" value="OS05G0216466 PROTEIN"/>
    <property type="match status" value="1"/>
</dbReference>
<keyword evidence="3" id="KW-1185">Reference proteome</keyword>
<dbReference type="EnsemblPlants" id="novel_model_6290_5bd9a17a">
    <property type="protein sequence ID" value="cds.novel_model_6290_5bd9a17a"/>
    <property type="gene ID" value="novel_gene_3276_5bd9a17a"/>
</dbReference>
<dbReference type="AlphaFoldDB" id="A0A803R8A9"/>
<sequence>MAKETTSSSCNSKTKKRKISSSSSSSSSSSLLSSTSVFSESEINAAELLIQLSGDSESSNRNDAVVSVEVLEFGAAHHDHDQQAMSDTTTFDLISTASKDDEDEDDDNDDPTTIFEIGPHRKHKRFRSLCEIYSLTNPLI</sequence>
<dbReference type="Proteomes" id="UP000596661">
    <property type="component" value="Chromosome 8"/>
</dbReference>
<organism evidence="2 3">
    <name type="scientific">Cannabis sativa</name>
    <name type="common">Hemp</name>
    <name type="synonym">Marijuana</name>
    <dbReference type="NCBI Taxonomy" id="3483"/>
    <lineage>
        <taxon>Eukaryota</taxon>
        <taxon>Viridiplantae</taxon>
        <taxon>Streptophyta</taxon>
        <taxon>Embryophyta</taxon>
        <taxon>Tracheophyta</taxon>
        <taxon>Spermatophyta</taxon>
        <taxon>Magnoliopsida</taxon>
        <taxon>eudicotyledons</taxon>
        <taxon>Gunneridae</taxon>
        <taxon>Pentapetalae</taxon>
        <taxon>rosids</taxon>
        <taxon>fabids</taxon>
        <taxon>Rosales</taxon>
        <taxon>Cannabaceae</taxon>
        <taxon>Cannabis</taxon>
    </lineage>
</organism>
<dbReference type="PANTHER" id="PTHR35167">
    <property type="entry name" value="OS05G0216466 PROTEIN"/>
    <property type="match status" value="1"/>
</dbReference>
<feature type="compositionally biased region" description="Acidic residues" evidence="1">
    <location>
        <begin position="100"/>
        <end position="110"/>
    </location>
</feature>
<evidence type="ECO:0000256" key="1">
    <source>
        <dbReference type="SAM" id="MobiDB-lite"/>
    </source>
</evidence>
<feature type="region of interest" description="Disordered" evidence="1">
    <location>
        <begin position="95"/>
        <end position="116"/>
    </location>
</feature>
<proteinExistence type="predicted"/>
<dbReference type="Gramene" id="novel_model_6290_5bd9a17a">
    <property type="protein sequence ID" value="cds.novel_model_6290_5bd9a17a"/>
    <property type="gene ID" value="novel_gene_3276_5bd9a17a"/>
</dbReference>
<reference evidence="2" key="2">
    <citation type="submission" date="2021-03" db="UniProtKB">
        <authorList>
            <consortium name="EnsemblPlants"/>
        </authorList>
    </citation>
    <scope>IDENTIFICATION</scope>
</reference>
<evidence type="ECO:0000313" key="2">
    <source>
        <dbReference type="EnsemblPlants" id="cds.novel_model_6290_5bd9a17a"/>
    </source>
</evidence>
<dbReference type="EMBL" id="UZAU01000708">
    <property type="status" value="NOT_ANNOTATED_CDS"/>
    <property type="molecule type" value="Genomic_DNA"/>
</dbReference>
<feature type="region of interest" description="Disordered" evidence="1">
    <location>
        <begin position="1"/>
        <end position="32"/>
    </location>
</feature>
<reference evidence="2" key="1">
    <citation type="submission" date="2018-11" db="EMBL/GenBank/DDBJ databases">
        <authorList>
            <person name="Grassa J C."/>
        </authorList>
    </citation>
    <scope>NUCLEOTIDE SEQUENCE [LARGE SCALE GENOMIC DNA]</scope>
</reference>
<feature type="compositionally biased region" description="Low complexity" evidence="1">
    <location>
        <begin position="20"/>
        <end position="32"/>
    </location>
</feature>
<protein>
    <submittedName>
        <fullName evidence="2">Uncharacterized protein</fullName>
    </submittedName>
</protein>